<reference evidence="4" key="1">
    <citation type="submission" date="2017-02" db="UniProtKB">
        <authorList>
            <consortium name="WormBaseParasite"/>
        </authorList>
    </citation>
    <scope>IDENTIFICATION</scope>
</reference>
<evidence type="ECO:0000313" key="2">
    <source>
        <dbReference type="EMBL" id="VDK58495.1"/>
    </source>
</evidence>
<accession>A0A0M3K8K4</accession>
<dbReference type="Proteomes" id="UP000267096">
    <property type="component" value="Unassembled WGS sequence"/>
</dbReference>
<organism evidence="4">
    <name type="scientific">Anisakis simplex</name>
    <name type="common">Herring worm</name>
    <dbReference type="NCBI Taxonomy" id="6269"/>
    <lineage>
        <taxon>Eukaryota</taxon>
        <taxon>Metazoa</taxon>
        <taxon>Ecdysozoa</taxon>
        <taxon>Nematoda</taxon>
        <taxon>Chromadorea</taxon>
        <taxon>Rhabditida</taxon>
        <taxon>Spirurina</taxon>
        <taxon>Ascaridomorpha</taxon>
        <taxon>Ascaridoidea</taxon>
        <taxon>Anisakidae</taxon>
        <taxon>Anisakis</taxon>
        <taxon>Anisakis simplex complex</taxon>
    </lineage>
</organism>
<protein>
    <submittedName>
        <fullName evidence="4">Signal recognition particle 14 kDa protein</fullName>
    </submittedName>
</protein>
<keyword evidence="3" id="KW-1185">Reference proteome</keyword>
<evidence type="ECO:0000313" key="4">
    <source>
        <dbReference type="WBParaSite" id="ASIM_0001729501-mRNA-1"/>
    </source>
</evidence>
<reference evidence="2 3" key="2">
    <citation type="submission" date="2018-11" db="EMBL/GenBank/DDBJ databases">
        <authorList>
            <consortium name="Pathogen Informatics"/>
        </authorList>
    </citation>
    <scope>NUCLEOTIDE SEQUENCE [LARGE SCALE GENOMIC DNA]</scope>
</reference>
<dbReference type="SUPFAM" id="SSF48371">
    <property type="entry name" value="ARM repeat"/>
    <property type="match status" value="1"/>
</dbReference>
<sequence length="737" mass="83328">MSGALPSTGDVEWQLFSPNSIIQSQGFSNLLTLLKLSKDYAERKTAVNLLWKALNSGSEALCNWIILIFPCLIDTEIICKDEVRKQCLIALTNQHSVTPIIRFLISNCDDITVCVLSVIRQIASENINEVLLALEQIPIERCFACVMRLVLGAEISNEQKNQLIHHTITRGSYEHVQILLEFDDVIPYYMISLAEESEARNLLMLRRAELYSRDVLSTIRLDYKRCLFALCDQLVSKSFSNSLELLQNATFPRHPILLSSLYTLYSCLSEWSHNSSMPKLMGRDSLEIVKNLLNITKSVKLEDDGNFRGEEEISMNGNLADYLEWIYGSDEHCLNTFLEIWAERGRSLVTNLSVNFLVGLLPKISDDNIRYFINLFVLFADKNPSLVNEIFLVVLSLYSRADLPKIPILECIARIGVSKQVFQYVVRRALKFLLVISQQRSKSEERLKAVELVGDVWSRNENLLDEIAQLTTTVDDTKGDLKFEHAKMSLIRRICSQSDRAEEFLPRLSALSNSNGPLLADAVYAIADLCRSEVLDVSAVLKQMDTRMQNTNCEEALVAYCDLLSTSASDPEQEEVILDCIRKLWKLKSHRAAEVRAAVWRALSAFDLPEVKRALEGIEAGLVLSTCIQTIANDKQSTLLEQKIVAEEFGKFLHKMIACELEEFGRSVYTAYEGSARQQNSALLETISDFKDLASKTSEMAHLRMLSAWTISSGAESVQVKRTSAIMQHLYQLLTKV</sequence>
<dbReference type="WBParaSite" id="ASIM_0001729501-mRNA-1">
    <property type="protein sequence ID" value="ASIM_0001729501-mRNA-1"/>
    <property type="gene ID" value="ASIM_0001729501"/>
</dbReference>
<feature type="domain" description="DUF3730" evidence="1">
    <location>
        <begin position="408"/>
        <end position="603"/>
    </location>
</feature>
<gene>
    <name evidence="2" type="ORF">ASIM_LOCUS16702</name>
</gene>
<proteinExistence type="predicted"/>
<name>A0A0M3K8K4_ANISI</name>
<dbReference type="Pfam" id="PF12530">
    <property type="entry name" value="DUF3730"/>
    <property type="match status" value="1"/>
</dbReference>
<evidence type="ECO:0000259" key="1">
    <source>
        <dbReference type="Pfam" id="PF12530"/>
    </source>
</evidence>
<dbReference type="OrthoDB" id="5854820at2759"/>
<dbReference type="AlphaFoldDB" id="A0A0M3K8K4"/>
<dbReference type="InterPro" id="IPR022542">
    <property type="entry name" value="FOCAD/RST1_DUF3730"/>
</dbReference>
<dbReference type="EMBL" id="UYRR01033334">
    <property type="protein sequence ID" value="VDK58495.1"/>
    <property type="molecule type" value="Genomic_DNA"/>
</dbReference>
<dbReference type="InterPro" id="IPR016024">
    <property type="entry name" value="ARM-type_fold"/>
</dbReference>
<evidence type="ECO:0000313" key="3">
    <source>
        <dbReference type="Proteomes" id="UP000267096"/>
    </source>
</evidence>